<dbReference type="EMBL" id="CAJNOQ010017374">
    <property type="protein sequence ID" value="CAF1398039.1"/>
    <property type="molecule type" value="Genomic_DNA"/>
</dbReference>
<dbReference type="Pfam" id="PF03992">
    <property type="entry name" value="ABM"/>
    <property type="match status" value="1"/>
</dbReference>
<feature type="domain" description="ABM" evidence="1">
    <location>
        <begin position="6"/>
        <end position="98"/>
    </location>
</feature>
<accession>A0A815KTJ9</accession>
<evidence type="ECO:0000313" key="6">
    <source>
        <dbReference type="Proteomes" id="UP000663829"/>
    </source>
</evidence>
<dbReference type="SUPFAM" id="SSF54909">
    <property type="entry name" value="Dimeric alpha+beta barrel"/>
    <property type="match status" value="1"/>
</dbReference>
<dbReference type="EMBL" id="CAJOBA010047934">
    <property type="protein sequence ID" value="CAF4207001.1"/>
    <property type="molecule type" value="Genomic_DNA"/>
</dbReference>
<gene>
    <name evidence="2" type="ORF">GPM918_LOCUS33126</name>
    <name evidence="3" type="ORF">OVA965_LOCUS32981</name>
    <name evidence="5" type="ORF">SRO942_LOCUS33806</name>
    <name evidence="4" type="ORF">TMI583_LOCUS33853</name>
</gene>
<dbReference type="Gene3D" id="3.30.70.100">
    <property type="match status" value="1"/>
</dbReference>
<dbReference type="AlphaFoldDB" id="A0A815KTJ9"/>
<dbReference type="Proteomes" id="UP000681722">
    <property type="component" value="Unassembled WGS sequence"/>
</dbReference>
<dbReference type="OrthoDB" id="10018681at2759"/>
<dbReference type="PANTHER" id="PTHR33336">
    <property type="entry name" value="QUINOL MONOOXYGENASE YGIN-RELATED"/>
    <property type="match status" value="1"/>
</dbReference>
<keyword evidence="6" id="KW-1185">Reference proteome</keyword>
<proteinExistence type="predicted"/>
<dbReference type="InterPro" id="IPR011008">
    <property type="entry name" value="Dimeric_a/b-barrel"/>
</dbReference>
<dbReference type="EMBL" id="CAJOBC010082794">
    <property type="protein sequence ID" value="CAF4292121.1"/>
    <property type="molecule type" value="Genomic_DNA"/>
</dbReference>
<dbReference type="InterPro" id="IPR050744">
    <property type="entry name" value="AI-2_Isomerase_LsrG"/>
</dbReference>
<evidence type="ECO:0000313" key="4">
    <source>
        <dbReference type="EMBL" id="CAF4207001.1"/>
    </source>
</evidence>
<reference evidence="2" key="1">
    <citation type="submission" date="2021-02" db="EMBL/GenBank/DDBJ databases">
        <authorList>
            <person name="Nowell W R."/>
        </authorList>
    </citation>
    <scope>NUCLEOTIDE SEQUENCE</scope>
</reference>
<dbReference type="PROSITE" id="PS51725">
    <property type="entry name" value="ABM"/>
    <property type="match status" value="1"/>
</dbReference>
<dbReference type="EMBL" id="CAJNOK010026212">
    <property type="protein sequence ID" value="CAF1399623.1"/>
    <property type="molecule type" value="Genomic_DNA"/>
</dbReference>
<dbReference type="PANTHER" id="PTHR33336:SF15">
    <property type="entry name" value="ABM DOMAIN-CONTAINING PROTEIN"/>
    <property type="match status" value="1"/>
</dbReference>
<organism evidence="2 6">
    <name type="scientific">Didymodactylos carnosus</name>
    <dbReference type="NCBI Taxonomy" id="1234261"/>
    <lineage>
        <taxon>Eukaryota</taxon>
        <taxon>Metazoa</taxon>
        <taxon>Spiralia</taxon>
        <taxon>Gnathifera</taxon>
        <taxon>Rotifera</taxon>
        <taxon>Eurotatoria</taxon>
        <taxon>Bdelloidea</taxon>
        <taxon>Philodinida</taxon>
        <taxon>Philodinidae</taxon>
        <taxon>Didymodactylos</taxon>
    </lineage>
</organism>
<dbReference type="GO" id="GO:0003824">
    <property type="term" value="F:catalytic activity"/>
    <property type="evidence" value="ECO:0007669"/>
    <property type="project" value="TreeGrafter"/>
</dbReference>
<dbReference type="Proteomes" id="UP000682733">
    <property type="component" value="Unassembled WGS sequence"/>
</dbReference>
<comment type="caution">
    <text evidence="2">The sequence shown here is derived from an EMBL/GenBank/DDBJ whole genome shotgun (WGS) entry which is preliminary data.</text>
</comment>
<evidence type="ECO:0000313" key="3">
    <source>
        <dbReference type="EMBL" id="CAF1399623.1"/>
    </source>
</evidence>
<evidence type="ECO:0000313" key="5">
    <source>
        <dbReference type="EMBL" id="CAF4292121.1"/>
    </source>
</evidence>
<dbReference type="InterPro" id="IPR007138">
    <property type="entry name" value="ABM_dom"/>
</dbReference>
<name>A0A815KTJ9_9BILA</name>
<evidence type="ECO:0000313" key="2">
    <source>
        <dbReference type="EMBL" id="CAF1398039.1"/>
    </source>
</evidence>
<dbReference type="Proteomes" id="UP000677228">
    <property type="component" value="Unassembled WGS sequence"/>
</dbReference>
<protein>
    <recommendedName>
        <fullName evidence="1">ABM domain-containing protein</fullName>
    </recommendedName>
</protein>
<dbReference type="Proteomes" id="UP000663829">
    <property type="component" value="Unassembled WGS sequence"/>
</dbReference>
<evidence type="ECO:0000259" key="1">
    <source>
        <dbReference type="PROSITE" id="PS51725"/>
    </source>
</evidence>
<sequence>MPVPVLVIVCHIFAKAENVDHVKNILTALIEPTKKEEGCIRIRLLEDIADKTHFTFISQWESDEVYENYLQALYIAKAGEDLKNELAEVADVKKYKYIQHPEKKEEAKNSSGRCTLL</sequence>